<feature type="compositionally biased region" description="Low complexity" evidence="1">
    <location>
        <begin position="30"/>
        <end position="44"/>
    </location>
</feature>
<accession>A0AAI8YEU0</accession>
<name>A0AAI8YEU0_9PEZI</name>
<comment type="caution">
    <text evidence="2">The sequence shown here is derived from an EMBL/GenBank/DDBJ whole genome shotgun (WGS) entry which is preliminary data.</text>
</comment>
<proteinExistence type="predicted"/>
<sequence length="133" mass="14646">MKSSHYHVQPSYRSFQHDDFLNNHAYSSSYKSASSGAARPAASSKLPDSKRQGLLVALRRPFLAFLVAASSPVFDHMRGLDYTVAAKMLHAQSSRLARMPSRDHERVIVFGVAVHVRLGTVANNASICYDLGL</sequence>
<dbReference type="AlphaFoldDB" id="A0AAI8YEU0"/>
<keyword evidence="3" id="KW-1185">Reference proteome</keyword>
<organism evidence="2 3">
    <name type="scientific">Anthostomella pinea</name>
    <dbReference type="NCBI Taxonomy" id="933095"/>
    <lineage>
        <taxon>Eukaryota</taxon>
        <taxon>Fungi</taxon>
        <taxon>Dikarya</taxon>
        <taxon>Ascomycota</taxon>
        <taxon>Pezizomycotina</taxon>
        <taxon>Sordariomycetes</taxon>
        <taxon>Xylariomycetidae</taxon>
        <taxon>Xylariales</taxon>
        <taxon>Xylariaceae</taxon>
        <taxon>Anthostomella</taxon>
    </lineage>
</organism>
<dbReference type="Proteomes" id="UP001295740">
    <property type="component" value="Unassembled WGS sequence"/>
</dbReference>
<protein>
    <submittedName>
        <fullName evidence="2">Uu.00g049650.m01.CDS01</fullName>
    </submittedName>
</protein>
<gene>
    <name evidence="2" type="ORF">KHLLAP_LOCUS2580</name>
</gene>
<evidence type="ECO:0000256" key="1">
    <source>
        <dbReference type="SAM" id="MobiDB-lite"/>
    </source>
</evidence>
<dbReference type="EMBL" id="CAUWAG010000003">
    <property type="protein sequence ID" value="CAJ2502112.1"/>
    <property type="molecule type" value="Genomic_DNA"/>
</dbReference>
<evidence type="ECO:0000313" key="2">
    <source>
        <dbReference type="EMBL" id="CAJ2502112.1"/>
    </source>
</evidence>
<reference evidence="2" key="1">
    <citation type="submission" date="2023-10" db="EMBL/GenBank/DDBJ databases">
        <authorList>
            <person name="Hackl T."/>
        </authorList>
    </citation>
    <scope>NUCLEOTIDE SEQUENCE</scope>
</reference>
<feature type="region of interest" description="Disordered" evidence="1">
    <location>
        <begin position="30"/>
        <end position="49"/>
    </location>
</feature>
<evidence type="ECO:0000313" key="3">
    <source>
        <dbReference type="Proteomes" id="UP001295740"/>
    </source>
</evidence>